<dbReference type="EMBL" id="CP144105">
    <property type="protein sequence ID" value="WWC91092.1"/>
    <property type="molecule type" value="Genomic_DNA"/>
</dbReference>
<dbReference type="Gene3D" id="3.30.450.30">
    <property type="entry name" value="Dynein light chain 2a, cytoplasmic"/>
    <property type="match status" value="1"/>
</dbReference>
<dbReference type="Pfam" id="PF03259">
    <property type="entry name" value="Robl_LC7"/>
    <property type="match status" value="1"/>
</dbReference>
<dbReference type="RefSeq" id="XP_066077855.1">
    <property type="nucleotide sequence ID" value="XM_066221758.1"/>
</dbReference>
<dbReference type="AlphaFoldDB" id="A0AAX4K2H9"/>
<sequence length="151" mass="16208">MSLETTLPSSTSQHTLSLDSIPIQSPPPPEIESTLSRLSSYRNVRGVMILSRASSTTTAPTTSDNTSITENNGGIGGTGGIIQTTGNVFEGESGRKYAKAVESIVGNVSKALNDCEKGDELKFMRIRTKKHELIITPDEKYLLVVLQDPGQ</sequence>
<dbReference type="GeneID" id="91096703"/>
<protein>
    <recommendedName>
        <fullName evidence="3">Roadblock/LAMTOR2 domain-containing protein</fullName>
    </recommendedName>
</protein>
<comment type="similarity">
    <text evidence="1">Belongs to the GAMAD family.</text>
</comment>
<feature type="region of interest" description="Disordered" evidence="2">
    <location>
        <begin position="53"/>
        <end position="80"/>
    </location>
</feature>
<accession>A0AAX4K2H9</accession>
<evidence type="ECO:0000259" key="3">
    <source>
        <dbReference type="SMART" id="SM00960"/>
    </source>
</evidence>
<keyword evidence="5" id="KW-1185">Reference proteome</keyword>
<feature type="compositionally biased region" description="Polar residues" evidence="2">
    <location>
        <begin position="1"/>
        <end position="18"/>
    </location>
</feature>
<proteinExistence type="inferred from homology"/>
<feature type="domain" description="Roadblock/LAMTOR2" evidence="3">
    <location>
        <begin position="31"/>
        <end position="147"/>
    </location>
</feature>
<evidence type="ECO:0000313" key="5">
    <source>
        <dbReference type="Proteomes" id="UP001355207"/>
    </source>
</evidence>
<dbReference type="Proteomes" id="UP001355207">
    <property type="component" value="Chromosome 8"/>
</dbReference>
<organism evidence="4 5">
    <name type="scientific">Kwoniella dendrophila CBS 6074</name>
    <dbReference type="NCBI Taxonomy" id="1295534"/>
    <lineage>
        <taxon>Eukaryota</taxon>
        <taxon>Fungi</taxon>
        <taxon>Dikarya</taxon>
        <taxon>Basidiomycota</taxon>
        <taxon>Agaricomycotina</taxon>
        <taxon>Tremellomycetes</taxon>
        <taxon>Tremellales</taxon>
        <taxon>Cryptococcaceae</taxon>
        <taxon>Kwoniella</taxon>
    </lineage>
</organism>
<dbReference type="SUPFAM" id="SSF103196">
    <property type="entry name" value="Roadblock/LC7 domain"/>
    <property type="match status" value="1"/>
</dbReference>
<evidence type="ECO:0000256" key="1">
    <source>
        <dbReference type="ARBA" id="ARBA00007191"/>
    </source>
</evidence>
<evidence type="ECO:0000313" key="4">
    <source>
        <dbReference type="EMBL" id="WWC91092.1"/>
    </source>
</evidence>
<feature type="region of interest" description="Disordered" evidence="2">
    <location>
        <begin position="1"/>
        <end position="33"/>
    </location>
</feature>
<dbReference type="InterPro" id="IPR004942">
    <property type="entry name" value="Roadblock/LAMTOR2_dom"/>
</dbReference>
<dbReference type="PANTHER" id="PTHR10779">
    <property type="entry name" value="DYNEIN LIGHT CHAIN ROADBLOCK"/>
    <property type="match status" value="1"/>
</dbReference>
<evidence type="ECO:0000256" key="2">
    <source>
        <dbReference type="SAM" id="MobiDB-lite"/>
    </source>
</evidence>
<gene>
    <name evidence="4" type="ORF">L201_006033</name>
</gene>
<feature type="compositionally biased region" description="Low complexity" evidence="2">
    <location>
        <begin position="53"/>
        <end position="72"/>
    </location>
</feature>
<name>A0AAX4K2H9_9TREE</name>
<dbReference type="SMART" id="SM00960">
    <property type="entry name" value="Robl_LC7"/>
    <property type="match status" value="1"/>
</dbReference>
<reference evidence="4 5" key="1">
    <citation type="submission" date="2024-01" db="EMBL/GenBank/DDBJ databases">
        <title>Comparative genomics of Cryptococcus and Kwoniella reveals pathogenesis evolution and contrasting modes of karyotype evolution via chromosome fusion or intercentromeric recombination.</title>
        <authorList>
            <person name="Coelho M.A."/>
            <person name="David-Palma M."/>
            <person name="Shea T."/>
            <person name="Bowers K."/>
            <person name="McGinley-Smith S."/>
            <person name="Mohammad A.W."/>
            <person name="Gnirke A."/>
            <person name="Yurkov A.M."/>
            <person name="Nowrousian M."/>
            <person name="Sun S."/>
            <person name="Cuomo C.A."/>
            <person name="Heitman J."/>
        </authorList>
    </citation>
    <scope>NUCLEOTIDE SEQUENCE [LARGE SCALE GENOMIC DNA]</scope>
    <source>
        <strain evidence="4 5">CBS 6074</strain>
    </source>
</reference>